<reference evidence="3" key="1">
    <citation type="journal article" date="2017" name="Appl. Environ. Microbiol.">
        <title>Staphylococcus edaphicus sp. nov., isolated in Antarctica, harbours mecC gene and genomic islands with suspected role in adaptation to extreme environment.</title>
        <authorList>
            <person name="Pantucek R."/>
            <person name="Sedlacek I."/>
            <person name="Indrakova A."/>
            <person name="Vrbovska V."/>
            <person name="Maslanova I."/>
            <person name="Kovarovic V."/>
            <person name="Svec P."/>
            <person name="Kralova S."/>
            <person name="Kristofova L."/>
            <person name="Keklakova J."/>
            <person name="Petras P."/>
            <person name="Doskar J."/>
        </authorList>
    </citation>
    <scope>NUCLEOTIDE SEQUENCE</scope>
    <source>
        <strain evidence="3">CCM 8730</strain>
    </source>
</reference>
<dbReference type="Proteomes" id="UP000223828">
    <property type="component" value="Unassembled WGS sequence"/>
</dbReference>
<evidence type="ECO:0000313" key="4">
    <source>
        <dbReference type="EMBL" id="UQW82493.1"/>
    </source>
</evidence>
<dbReference type="Pfam" id="PF18994">
    <property type="entry name" value="Prophage_tailD1"/>
    <property type="match status" value="1"/>
</dbReference>
<proteinExistence type="predicted"/>
<dbReference type="Gene3D" id="2.60.120.260">
    <property type="entry name" value="Galactose-binding domain-like"/>
    <property type="match status" value="1"/>
</dbReference>
<accession>A0A2C6WJ50</accession>
<name>A0A2C6WJ50_9STAP</name>
<evidence type="ECO:0000259" key="1">
    <source>
        <dbReference type="Pfam" id="PF06605"/>
    </source>
</evidence>
<feature type="domain" description="Tail spike" evidence="1">
    <location>
        <begin position="109"/>
        <end position="489"/>
    </location>
</feature>
<evidence type="ECO:0000313" key="6">
    <source>
        <dbReference type="Proteomes" id="UP001056588"/>
    </source>
</evidence>
<evidence type="ECO:0000313" key="5">
    <source>
        <dbReference type="Proteomes" id="UP000223828"/>
    </source>
</evidence>
<reference evidence="5" key="2">
    <citation type="submission" date="2017-10" db="EMBL/GenBank/DDBJ databases">
        <title>Staphylococcus edaphicus sp. nov., isolated in Antarctica, harbouring mecC gene and genomic islands essential in adaptation to extreme environment.</title>
        <authorList>
            <person name="Pantucek R."/>
            <person name="Sedlacek I."/>
            <person name="Indrakova A."/>
            <person name="Vrbovska V."/>
            <person name="Maslanova I."/>
            <person name="Kovarovic V."/>
            <person name="Svec P."/>
            <person name="Kralova S."/>
            <person name="Kristofova L."/>
            <person name="Keklakova J."/>
            <person name="Petras P."/>
            <person name="Doskar J."/>
        </authorList>
    </citation>
    <scope>NUCLEOTIDE SEQUENCE [LARGE SCALE GENOMIC DNA]</scope>
    <source>
        <strain evidence="5">CCM 5085</strain>
    </source>
</reference>
<organism evidence="3 5">
    <name type="scientific">Staphylococcus edaphicus</name>
    <dbReference type="NCBI Taxonomy" id="1955013"/>
    <lineage>
        <taxon>Bacteria</taxon>
        <taxon>Bacillati</taxon>
        <taxon>Bacillota</taxon>
        <taxon>Bacilli</taxon>
        <taxon>Bacillales</taxon>
        <taxon>Staphylococcaceae</taxon>
        <taxon>Staphylococcus</taxon>
    </lineage>
</organism>
<gene>
    <name evidence="3" type="ORF">BTJ66_00395</name>
    <name evidence="4" type="ORF">MNY58_05360</name>
</gene>
<dbReference type="InterPro" id="IPR044051">
    <property type="entry name" value="Prophage_tail_N"/>
</dbReference>
<dbReference type="Gene3D" id="3.55.50.40">
    <property type="match status" value="1"/>
</dbReference>
<dbReference type="Pfam" id="PF06605">
    <property type="entry name" value="Prophage_tail"/>
    <property type="match status" value="1"/>
</dbReference>
<sequence>MKELIIKNKAGNYAEVFTDYDPESFAYEYEVNNERSISLTAYKAVGHEDIFDMLTNENYIIYEGQYFVIKSSAIKYDSQVITNDIIGKHIFMEFQNHYIDKDVEDEELNTEATEESVPSYTLQQYIEFGFKNNPLGFTYEIIGETNNRSPVEELGGKNGMEHIVSGAEYFNYIYFADNKKIYFYQPETFYQRAETPIIYRGNSDELQATIVTTDLKTVGLGYGKKKTVKETKNYTPIKPKDLKYSGKFTKESIWNTEEVGASYTKTFTCKWGNETLTWTRKRGSKGGKVDVYLDNVKVDSFNTYNKTSKTESIVIAKNLEKGEHTFKAVFRGAQSVVDYKKKPAQMMIGTEKTTILNLTAVLKGSEVYYATTTYKSPNYETFGHIQAPTIFSDSATTKEQVEEQIKEALNDEPTVELSTNYLGEADDRHYITEDDIKENSLVRFIHRPLGFNTELKVVKFTKYHPKSQKANEVEFSNSKQDIISIQNQINLRIKRANSTIANGNWNVNKNIQQEFYSDVMGSVLTDA</sequence>
<reference evidence="3" key="3">
    <citation type="submission" date="2017-10" db="EMBL/GenBank/DDBJ databases">
        <authorList>
            <person name="Vrbovska V."/>
            <person name="Kovarovic V."/>
            <person name="Indrakova A."/>
        </authorList>
    </citation>
    <scope>NUCLEOTIDE SEQUENCE</scope>
    <source>
        <strain evidence="3">CCM 8730</strain>
    </source>
</reference>
<dbReference type="Gene3D" id="6.20.110.10">
    <property type="match status" value="1"/>
</dbReference>
<dbReference type="EMBL" id="CP093217">
    <property type="protein sequence ID" value="UQW82493.1"/>
    <property type="molecule type" value="Genomic_DNA"/>
</dbReference>
<dbReference type="InterPro" id="IPR010572">
    <property type="entry name" value="Tail_dom"/>
</dbReference>
<feature type="domain" description="Prophage endopeptidase tail N-terminal" evidence="2">
    <location>
        <begin position="4"/>
        <end position="86"/>
    </location>
</feature>
<evidence type="ECO:0000259" key="2">
    <source>
        <dbReference type="Pfam" id="PF18994"/>
    </source>
</evidence>
<protein>
    <submittedName>
        <fullName evidence="3">Peptidase</fullName>
    </submittedName>
    <submittedName>
        <fullName evidence="4">Phage tail protein</fullName>
    </submittedName>
</protein>
<evidence type="ECO:0000313" key="3">
    <source>
        <dbReference type="EMBL" id="PHK50798.1"/>
    </source>
</evidence>
<dbReference type="AlphaFoldDB" id="A0A2C6WJ50"/>
<keyword evidence="6" id="KW-1185">Reference proteome</keyword>
<reference evidence="4" key="4">
    <citation type="submission" date="2022-03" db="EMBL/GenBank/DDBJ databases">
        <title>Complete Genome Sequence of Staphylococcus edaphicus strain CCM 8731.</title>
        <authorList>
            <person name="Rimmer C.O."/>
            <person name="Thomas J.C."/>
        </authorList>
    </citation>
    <scope>NUCLEOTIDE SEQUENCE</scope>
    <source>
        <strain evidence="4">CCM 8731</strain>
    </source>
</reference>
<dbReference type="RefSeq" id="WP_099089031.1">
    <property type="nucleotide sequence ID" value="NZ_CP093217.1"/>
</dbReference>
<dbReference type="Proteomes" id="UP001056588">
    <property type="component" value="Chromosome"/>
</dbReference>
<dbReference type="EMBL" id="MRZN01000001">
    <property type="protein sequence ID" value="PHK50798.1"/>
    <property type="molecule type" value="Genomic_DNA"/>
</dbReference>
<dbReference type="OrthoDB" id="2404328at2"/>